<protein>
    <submittedName>
        <fullName evidence="4">SDR family oxidoreductase</fullName>
    </submittedName>
</protein>
<feature type="region of interest" description="Disordered" evidence="3">
    <location>
        <begin position="267"/>
        <end position="286"/>
    </location>
</feature>
<dbReference type="InterPro" id="IPR036291">
    <property type="entry name" value="NAD(P)-bd_dom_sf"/>
</dbReference>
<gene>
    <name evidence="4" type="ORF">Dfulv_32065</name>
</gene>
<dbReference type="PRINTS" id="PR00080">
    <property type="entry name" value="SDRFAMILY"/>
</dbReference>
<dbReference type="EMBL" id="CP073720">
    <property type="protein sequence ID" value="UWP79781.1"/>
    <property type="molecule type" value="Genomic_DNA"/>
</dbReference>
<dbReference type="Gene3D" id="3.40.50.720">
    <property type="entry name" value="NAD(P)-binding Rossmann-like Domain"/>
    <property type="match status" value="1"/>
</dbReference>
<dbReference type="SUPFAM" id="SSF51735">
    <property type="entry name" value="NAD(P)-binding Rossmann-fold domains"/>
    <property type="match status" value="1"/>
</dbReference>
<name>A0ABY5VVH1_9ACTN</name>
<sequence>MTSRETAVVTGGNRGIGAGVVDELAAAGYDVVFSHRGEPEKARDVAESARRYGGRVEPVEADFRDPGQVRHFAERAVGDFGPVQVLVNNAGRGYSERLCDTRLTDVDDVYAVNFRAPLLLTQLVSRHMIDERIAGRIVFVTSIRARWVDPVDAVYGGLKAALDRAMRSWALELSVHRIRVNAIAPGAIEVFPERAHRYRELDRDIPLGRTGTPSDIAKTVRFLVSDDASYITGASIPVDGGMPLPATYAGDDIGPGNRWGQVQVRQPTSDFARHPGGYDPAPGERT</sequence>
<organism evidence="4 5">
    <name type="scientific">Dactylosporangium fulvum</name>
    <dbReference type="NCBI Taxonomy" id="53359"/>
    <lineage>
        <taxon>Bacteria</taxon>
        <taxon>Bacillati</taxon>
        <taxon>Actinomycetota</taxon>
        <taxon>Actinomycetes</taxon>
        <taxon>Micromonosporales</taxon>
        <taxon>Micromonosporaceae</taxon>
        <taxon>Dactylosporangium</taxon>
    </lineage>
</organism>
<dbReference type="PANTHER" id="PTHR43639:SF1">
    <property type="entry name" value="SHORT-CHAIN DEHYDROGENASE_REDUCTASE FAMILY PROTEIN"/>
    <property type="match status" value="1"/>
</dbReference>
<keyword evidence="5" id="KW-1185">Reference proteome</keyword>
<keyword evidence="2" id="KW-0560">Oxidoreductase</keyword>
<dbReference type="InterPro" id="IPR002347">
    <property type="entry name" value="SDR_fam"/>
</dbReference>
<dbReference type="PANTHER" id="PTHR43639">
    <property type="entry name" value="OXIDOREDUCTASE, SHORT-CHAIN DEHYDROGENASE/REDUCTASE FAMILY (AFU_ORTHOLOGUE AFUA_5G02870)"/>
    <property type="match status" value="1"/>
</dbReference>
<evidence type="ECO:0000256" key="3">
    <source>
        <dbReference type="SAM" id="MobiDB-lite"/>
    </source>
</evidence>
<dbReference type="Proteomes" id="UP001059617">
    <property type="component" value="Chromosome"/>
</dbReference>
<evidence type="ECO:0000256" key="2">
    <source>
        <dbReference type="ARBA" id="ARBA00023002"/>
    </source>
</evidence>
<dbReference type="RefSeq" id="WP_259857539.1">
    <property type="nucleotide sequence ID" value="NZ_BAAAST010000001.1"/>
</dbReference>
<dbReference type="CDD" id="cd05233">
    <property type="entry name" value="SDR_c"/>
    <property type="match status" value="1"/>
</dbReference>
<evidence type="ECO:0000313" key="4">
    <source>
        <dbReference type="EMBL" id="UWP79781.1"/>
    </source>
</evidence>
<proteinExistence type="inferred from homology"/>
<reference evidence="4" key="2">
    <citation type="submission" date="2022-09" db="EMBL/GenBank/DDBJ databases">
        <title>Biosynthetic gene clusters of Dactylosporangioum fulvum.</title>
        <authorList>
            <person name="Caradec T."/>
        </authorList>
    </citation>
    <scope>NUCLEOTIDE SEQUENCE</scope>
    <source>
        <strain evidence="4">NRRL B-16292</strain>
    </source>
</reference>
<dbReference type="Pfam" id="PF13561">
    <property type="entry name" value="adh_short_C2"/>
    <property type="match status" value="1"/>
</dbReference>
<evidence type="ECO:0000256" key="1">
    <source>
        <dbReference type="ARBA" id="ARBA00006484"/>
    </source>
</evidence>
<accession>A0ABY5VVH1</accession>
<reference evidence="4" key="1">
    <citation type="submission" date="2021-04" db="EMBL/GenBank/DDBJ databases">
        <authorList>
            <person name="Hartkoorn R.C."/>
            <person name="Beaudoing E."/>
            <person name="Hot D."/>
        </authorList>
    </citation>
    <scope>NUCLEOTIDE SEQUENCE</scope>
    <source>
        <strain evidence="4">NRRL B-16292</strain>
    </source>
</reference>
<comment type="similarity">
    <text evidence="1">Belongs to the short-chain dehydrogenases/reductases (SDR) family.</text>
</comment>
<evidence type="ECO:0000313" key="5">
    <source>
        <dbReference type="Proteomes" id="UP001059617"/>
    </source>
</evidence>
<dbReference type="PRINTS" id="PR00081">
    <property type="entry name" value="GDHRDH"/>
</dbReference>